<evidence type="ECO:0000313" key="2">
    <source>
        <dbReference type="EMBL" id="MCQ4637176.1"/>
    </source>
</evidence>
<evidence type="ECO:0000256" key="1">
    <source>
        <dbReference type="SAM" id="Phobius"/>
    </source>
</evidence>
<feature type="transmembrane region" description="Helical" evidence="1">
    <location>
        <begin position="215"/>
        <end position="233"/>
    </location>
</feature>
<dbReference type="EMBL" id="JANFXK010000011">
    <property type="protein sequence ID" value="MCQ4637176.1"/>
    <property type="molecule type" value="Genomic_DNA"/>
</dbReference>
<evidence type="ECO:0000313" key="3">
    <source>
        <dbReference type="Proteomes" id="UP001524502"/>
    </source>
</evidence>
<accession>A0ABT1RPQ5</accession>
<dbReference type="Pfam" id="PF09997">
    <property type="entry name" value="DUF2238"/>
    <property type="match status" value="1"/>
</dbReference>
<keyword evidence="1" id="KW-0812">Transmembrane</keyword>
<feature type="transmembrane region" description="Helical" evidence="1">
    <location>
        <begin position="102"/>
        <end position="119"/>
    </location>
</feature>
<keyword evidence="1" id="KW-0472">Membrane</keyword>
<reference evidence="2 3" key="1">
    <citation type="submission" date="2022-06" db="EMBL/GenBank/DDBJ databases">
        <title>Isolation of gut microbiota from human fecal samples.</title>
        <authorList>
            <person name="Pamer E.G."/>
            <person name="Barat B."/>
            <person name="Waligurski E."/>
            <person name="Medina S."/>
            <person name="Paddock L."/>
            <person name="Mostad J."/>
        </authorList>
    </citation>
    <scope>NUCLEOTIDE SEQUENCE [LARGE SCALE GENOMIC DNA]</scope>
    <source>
        <strain evidence="2 3">SL.3.17</strain>
    </source>
</reference>
<keyword evidence="3" id="KW-1185">Reference proteome</keyword>
<proteinExistence type="predicted"/>
<protein>
    <submittedName>
        <fullName evidence="2">Uncharacterized protein</fullName>
    </submittedName>
</protein>
<dbReference type="InterPro" id="IPR014509">
    <property type="entry name" value="YjdF-like"/>
</dbReference>
<sequence>MSGKEISQVGKGKVVVYIVIRVLVVAVMIAQIFNHNWDNVFTCALTLILLLLPSFLSSKLHIVLPNTLEIIIICFIFAAEILGEVKEYYVLFDRWDDMLHTLNGFLAAAIGFAMIDILNRHEKVAINLSPAFVALVAFCFSMTIGVLWEFFECSMDMFFGKDMQKDTWLTAFNSVALNPDGANVPVHVDVESVVVNGQTWDKYLDIGLYDTMHDLFVNFLGAVTFSVFGLIYIKNRGKGFAARFIPTLKKDKDQKEKPSKTA</sequence>
<name>A0ABT1RPQ5_9FIRM</name>
<feature type="transmembrane region" description="Helical" evidence="1">
    <location>
        <begin position="131"/>
        <end position="151"/>
    </location>
</feature>
<feature type="transmembrane region" description="Helical" evidence="1">
    <location>
        <begin position="63"/>
        <end position="82"/>
    </location>
</feature>
<gene>
    <name evidence="2" type="ORF">NE619_10620</name>
</gene>
<feature type="transmembrane region" description="Helical" evidence="1">
    <location>
        <begin position="14"/>
        <end position="33"/>
    </location>
</feature>
<feature type="transmembrane region" description="Helical" evidence="1">
    <location>
        <begin position="39"/>
        <end position="56"/>
    </location>
</feature>
<dbReference type="RefSeq" id="WP_256132369.1">
    <property type="nucleotide sequence ID" value="NZ_JANFXK010000011.1"/>
</dbReference>
<dbReference type="Proteomes" id="UP001524502">
    <property type="component" value="Unassembled WGS sequence"/>
</dbReference>
<keyword evidence="1" id="KW-1133">Transmembrane helix</keyword>
<organism evidence="2 3">
    <name type="scientific">Anaerovorax odorimutans</name>
    <dbReference type="NCBI Taxonomy" id="109327"/>
    <lineage>
        <taxon>Bacteria</taxon>
        <taxon>Bacillati</taxon>
        <taxon>Bacillota</taxon>
        <taxon>Clostridia</taxon>
        <taxon>Peptostreptococcales</taxon>
        <taxon>Anaerovoracaceae</taxon>
        <taxon>Anaerovorax</taxon>
    </lineage>
</organism>
<comment type="caution">
    <text evidence="2">The sequence shown here is derived from an EMBL/GenBank/DDBJ whole genome shotgun (WGS) entry which is preliminary data.</text>
</comment>